<dbReference type="EMBL" id="JAGBKM010000004">
    <property type="protein sequence ID" value="MBO1530329.1"/>
    <property type="molecule type" value="Genomic_DNA"/>
</dbReference>
<dbReference type="RefSeq" id="WP_207990042.1">
    <property type="nucleotide sequence ID" value="NZ_JAGBKM010000004.1"/>
</dbReference>
<evidence type="ECO:0000256" key="1">
    <source>
        <dbReference type="SAM" id="SignalP"/>
    </source>
</evidence>
<feature type="domain" description="Surface-adhesin protein E-like" evidence="2">
    <location>
        <begin position="22"/>
        <end position="131"/>
    </location>
</feature>
<evidence type="ECO:0000313" key="4">
    <source>
        <dbReference type="Proteomes" id="UP000664554"/>
    </source>
</evidence>
<feature type="signal peptide" evidence="1">
    <location>
        <begin position="1"/>
        <end position="19"/>
    </location>
</feature>
<comment type="caution">
    <text evidence="3">The sequence shown here is derived from an EMBL/GenBank/DDBJ whole genome shotgun (WGS) entry which is preliminary data.</text>
</comment>
<dbReference type="InterPro" id="IPR031939">
    <property type="entry name" value="Adhesin_E-like"/>
</dbReference>
<feature type="chain" id="PRO_5046976046" description="Surface-adhesin protein E-like domain-containing protein" evidence="1">
    <location>
        <begin position="20"/>
        <end position="142"/>
    </location>
</feature>
<dbReference type="Pfam" id="PF16747">
    <property type="entry name" value="Adhesin_E"/>
    <property type="match status" value="1"/>
</dbReference>
<keyword evidence="1" id="KW-0732">Signal</keyword>
<dbReference type="Proteomes" id="UP000664554">
    <property type="component" value="Unassembled WGS sequence"/>
</dbReference>
<keyword evidence="4" id="KW-1185">Reference proteome</keyword>
<sequence length="142" mass="16139">MKRLVEGSLICLITFSANANNWFYIDTTKDGIDHYMNVNTLRIVDRNAQIVTVFVKMRGIEKTNLRFDNMVVSSTSFKFAFDCRNETGKAMSHIYYGTNGDVIDSGDYHTEQFTVIHPGTSQYMNMYSACAMTGFKSIRGIL</sequence>
<organism evidence="3 4">
    <name type="scientific">Psychrobacter coccoides</name>
    <dbReference type="NCBI Taxonomy" id="2818440"/>
    <lineage>
        <taxon>Bacteria</taxon>
        <taxon>Pseudomonadati</taxon>
        <taxon>Pseudomonadota</taxon>
        <taxon>Gammaproteobacteria</taxon>
        <taxon>Moraxellales</taxon>
        <taxon>Moraxellaceae</taxon>
        <taxon>Psychrobacter</taxon>
    </lineage>
</organism>
<proteinExistence type="predicted"/>
<gene>
    <name evidence="3" type="ORF">J3492_03770</name>
</gene>
<evidence type="ECO:0000313" key="3">
    <source>
        <dbReference type="EMBL" id="MBO1530329.1"/>
    </source>
</evidence>
<reference evidence="3 4" key="1">
    <citation type="submission" date="2021-03" db="EMBL/GenBank/DDBJ databases">
        <authorList>
            <person name="Shang D.-D."/>
            <person name="Du Z.-J."/>
            <person name="Chen G.-J."/>
        </authorList>
    </citation>
    <scope>NUCLEOTIDE SEQUENCE [LARGE SCALE GENOMIC DNA]</scope>
    <source>
        <strain evidence="3 4">F1192</strain>
    </source>
</reference>
<protein>
    <recommendedName>
        <fullName evidence="2">Surface-adhesin protein E-like domain-containing protein</fullName>
    </recommendedName>
</protein>
<name>A0ABS3NLP2_9GAMM</name>
<evidence type="ECO:0000259" key="2">
    <source>
        <dbReference type="Pfam" id="PF16747"/>
    </source>
</evidence>
<accession>A0ABS3NLP2</accession>